<dbReference type="RefSeq" id="WP_368376542.1">
    <property type="nucleotide sequence ID" value="NZ_JBFRYB010000001.1"/>
</dbReference>
<evidence type="ECO:0000256" key="1">
    <source>
        <dbReference type="SAM" id="Phobius"/>
    </source>
</evidence>
<feature type="transmembrane region" description="Helical" evidence="1">
    <location>
        <begin position="20"/>
        <end position="50"/>
    </location>
</feature>
<keyword evidence="1" id="KW-0812">Transmembrane</keyword>
<dbReference type="Proteomes" id="UP001557484">
    <property type="component" value="Unassembled WGS sequence"/>
</dbReference>
<comment type="caution">
    <text evidence="2">The sequence shown here is derived from an EMBL/GenBank/DDBJ whole genome shotgun (WGS) entry which is preliminary data.</text>
</comment>
<sequence length="146" mass="16592">MSGELISFPAKGFDRSFAKLWLGFFAIACLFILAAEGVFSFGAFVCLFMLAVGFYYFKQTVWGLADEVWDNGDFLLVVKSGQQYQLFFNQIKSIKHTYPNHKHLITISTKYNNSFGRSVTFRAEKGYPVLKSPKILNSLQGRVYNA</sequence>
<organism evidence="2 3">
    <name type="scientific">Zhongshania arctica</name>
    <dbReference type="NCBI Taxonomy" id="3238302"/>
    <lineage>
        <taxon>Bacteria</taxon>
        <taxon>Pseudomonadati</taxon>
        <taxon>Pseudomonadota</taxon>
        <taxon>Gammaproteobacteria</taxon>
        <taxon>Cellvibrionales</taxon>
        <taxon>Spongiibacteraceae</taxon>
        <taxon>Zhongshania</taxon>
    </lineage>
</organism>
<keyword evidence="3" id="KW-1185">Reference proteome</keyword>
<proteinExistence type="predicted"/>
<keyword evidence="1" id="KW-0472">Membrane</keyword>
<name>A0ABV3TY05_9GAMM</name>
<evidence type="ECO:0000313" key="3">
    <source>
        <dbReference type="Proteomes" id="UP001557484"/>
    </source>
</evidence>
<dbReference type="EMBL" id="JBFRYB010000001">
    <property type="protein sequence ID" value="MEX1666468.1"/>
    <property type="molecule type" value="Genomic_DNA"/>
</dbReference>
<reference evidence="2 3" key="1">
    <citation type="journal article" date="2011" name="Int. J. Syst. Evol. Microbiol.">
        <title>Zhongshania antarctica gen. nov., sp. nov. and Zhongshania guokunii sp. nov., gammaproteobacteria respectively isolated from coastal attached (fast) ice and surface seawater of the Antarctic.</title>
        <authorList>
            <person name="Li H.J."/>
            <person name="Zhang X.Y."/>
            <person name="Chen C.X."/>
            <person name="Zhang Y.J."/>
            <person name="Gao Z.M."/>
            <person name="Yu Y."/>
            <person name="Chen X.L."/>
            <person name="Chen B."/>
            <person name="Zhang Y.Z."/>
        </authorList>
    </citation>
    <scope>NUCLEOTIDE SEQUENCE [LARGE SCALE GENOMIC DNA]</scope>
    <source>
        <strain evidence="2 3">R06B22</strain>
    </source>
</reference>
<evidence type="ECO:0000313" key="2">
    <source>
        <dbReference type="EMBL" id="MEX1666468.1"/>
    </source>
</evidence>
<keyword evidence="1" id="KW-1133">Transmembrane helix</keyword>
<gene>
    <name evidence="2" type="ORF">AB4875_13325</name>
</gene>
<accession>A0ABV3TY05</accession>
<protein>
    <submittedName>
        <fullName evidence="2">Uncharacterized protein</fullName>
    </submittedName>
</protein>